<evidence type="ECO:0000313" key="5">
    <source>
        <dbReference type="EMBL" id="MCQ8184729.1"/>
    </source>
</evidence>
<reference evidence="5" key="1">
    <citation type="submission" date="2022-07" db="EMBL/GenBank/DDBJ databases">
        <title>Parvularcula maris sp. nov., an algicidal bacterium isolated from seawater.</title>
        <authorList>
            <person name="Li F."/>
        </authorList>
    </citation>
    <scope>NUCLEOTIDE SEQUENCE</scope>
    <source>
        <strain evidence="5">BGMRC 0090</strain>
    </source>
</reference>
<organism evidence="5 6">
    <name type="scientific">Parvularcula maris</name>
    <dbReference type="NCBI Taxonomy" id="2965077"/>
    <lineage>
        <taxon>Bacteria</taxon>
        <taxon>Pseudomonadati</taxon>
        <taxon>Pseudomonadota</taxon>
        <taxon>Alphaproteobacteria</taxon>
        <taxon>Parvularculales</taxon>
        <taxon>Parvularculaceae</taxon>
        <taxon>Parvularcula</taxon>
    </lineage>
</organism>
<dbReference type="SMART" id="SM00382">
    <property type="entry name" value="AAA"/>
    <property type="match status" value="1"/>
</dbReference>
<dbReference type="AlphaFoldDB" id="A0A9X2L7X0"/>
<dbReference type="SUPFAM" id="SSF52540">
    <property type="entry name" value="P-loop containing nucleoside triphosphate hydrolases"/>
    <property type="match status" value="1"/>
</dbReference>
<dbReference type="GO" id="GO:0016887">
    <property type="term" value="F:ATP hydrolysis activity"/>
    <property type="evidence" value="ECO:0007669"/>
    <property type="project" value="InterPro"/>
</dbReference>
<accession>A0A9X2L7X0</accession>
<gene>
    <name evidence="5" type="ORF">NOG11_04945</name>
</gene>
<dbReference type="EMBL" id="JANIBC010000002">
    <property type="protein sequence ID" value="MCQ8184729.1"/>
    <property type="molecule type" value="Genomic_DNA"/>
</dbReference>
<dbReference type="Pfam" id="PF00005">
    <property type="entry name" value="ABC_tran"/>
    <property type="match status" value="1"/>
</dbReference>
<dbReference type="InterPro" id="IPR003439">
    <property type="entry name" value="ABC_transporter-like_ATP-bd"/>
</dbReference>
<keyword evidence="2" id="KW-0547">Nucleotide-binding</keyword>
<dbReference type="InterPro" id="IPR050093">
    <property type="entry name" value="ABC_SmlMolc_Importer"/>
</dbReference>
<keyword evidence="6" id="KW-1185">Reference proteome</keyword>
<evidence type="ECO:0000256" key="2">
    <source>
        <dbReference type="ARBA" id="ARBA00022741"/>
    </source>
</evidence>
<dbReference type="InterPro" id="IPR027417">
    <property type="entry name" value="P-loop_NTPase"/>
</dbReference>
<evidence type="ECO:0000259" key="4">
    <source>
        <dbReference type="PROSITE" id="PS50893"/>
    </source>
</evidence>
<evidence type="ECO:0000256" key="3">
    <source>
        <dbReference type="ARBA" id="ARBA00022840"/>
    </source>
</evidence>
<dbReference type="Gene3D" id="3.40.50.300">
    <property type="entry name" value="P-loop containing nucleotide triphosphate hydrolases"/>
    <property type="match status" value="1"/>
</dbReference>
<dbReference type="PROSITE" id="PS50893">
    <property type="entry name" value="ABC_TRANSPORTER_2"/>
    <property type="match status" value="1"/>
</dbReference>
<keyword evidence="1" id="KW-0813">Transport</keyword>
<comment type="caution">
    <text evidence="5">The sequence shown here is derived from an EMBL/GenBank/DDBJ whole genome shotgun (WGS) entry which is preliminary data.</text>
</comment>
<protein>
    <submittedName>
        <fullName evidence="5">ATP-binding cassette domain-containing protein</fullName>
    </submittedName>
</protein>
<dbReference type="RefSeq" id="WP_256618577.1">
    <property type="nucleotide sequence ID" value="NZ_JANIBC010000002.1"/>
</dbReference>
<dbReference type="InterPro" id="IPR003593">
    <property type="entry name" value="AAA+_ATPase"/>
</dbReference>
<evidence type="ECO:0000256" key="1">
    <source>
        <dbReference type="ARBA" id="ARBA00022448"/>
    </source>
</evidence>
<dbReference type="GO" id="GO:0005524">
    <property type="term" value="F:ATP binding"/>
    <property type="evidence" value="ECO:0007669"/>
    <property type="project" value="UniProtKB-KW"/>
</dbReference>
<proteinExistence type="predicted"/>
<sequence>MLEIKEAWASLPGRELYRDVSFEVEGGECLTVLGRSGSGKSTLLSFLSGTAAPGVETGGQVILNGQPIGDLRPEKRRVGIVFQDAALFPHMTALRNLLFAMPSGGKKPERAAWALQALGSVGAEHLAGVYPEQMSGGERARVALVRTLIAEPRAVLLDEPFSALDRDLRGEVRELTLGLVRERSLPCLLVTHDEEDAEAAGGKVLRLS</sequence>
<dbReference type="PROSITE" id="PS00211">
    <property type="entry name" value="ABC_TRANSPORTER_1"/>
    <property type="match status" value="1"/>
</dbReference>
<dbReference type="PANTHER" id="PTHR42781:SF4">
    <property type="entry name" value="SPERMIDINE_PUTRESCINE IMPORT ATP-BINDING PROTEIN POTA"/>
    <property type="match status" value="1"/>
</dbReference>
<dbReference type="InterPro" id="IPR017871">
    <property type="entry name" value="ABC_transporter-like_CS"/>
</dbReference>
<feature type="domain" description="ABC transporter" evidence="4">
    <location>
        <begin position="2"/>
        <end position="207"/>
    </location>
</feature>
<dbReference type="Proteomes" id="UP001142610">
    <property type="component" value="Unassembled WGS sequence"/>
</dbReference>
<dbReference type="PANTHER" id="PTHR42781">
    <property type="entry name" value="SPERMIDINE/PUTRESCINE IMPORT ATP-BINDING PROTEIN POTA"/>
    <property type="match status" value="1"/>
</dbReference>
<evidence type="ECO:0000313" key="6">
    <source>
        <dbReference type="Proteomes" id="UP001142610"/>
    </source>
</evidence>
<name>A0A9X2L7X0_9PROT</name>
<keyword evidence="3 5" id="KW-0067">ATP-binding</keyword>